<dbReference type="AlphaFoldDB" id="A0A6I6JLP2"/>
<dbReference type="CDD" id="cd07187">
    <property type="entry name" value="YvcK_like"/>
    <property type="match status" value="1"/>
</dbReference>
<name>A0A6I6JLP2_9BACT</name>
<protein>
    <submittedName>
        <fullName evidence="1">GAK system CofD-like protein</fullName>
    </submittedName>
</protein>
<dbReference type="InterPro" id="IPR002882">
    <property type="entry name" value="CofD"/>
</dbReference>
<dbReference type="Proteomes" id="UP000428328">
    <property type="component" value="Chromosome"/>
</dbReference>
<reference evidence="1 2" key="1">
    <citation type="submission" date="2019-11" db="EMBL/GenBank/DDBJ databases">
        <authorList>
            <person name="Zheng R.K."/>
            <person name="Sun C.M."/>
        </authorList>
    </citation>
    <scope>NUCLEOTIDE SEQUENCE [LARGE SCALE GENOMIC DNA]</scope>
    <source>
        <strain evidence="1 2">SRB007</strain>
    </source>
</reference>
<dbReference type="GO" id="GO:0043743">
    <property type="term" value="F:LPPG:FO 2-phospho-L-lactate transferase activity"/>
    <property type="evidence" value="ECO:0007669"/>
    <property type="project" value="InterPro"/>
</dbReference>
<evidence type="ECO:0000313" key="1">
    <source>
        <dbReference type="EMBL" id="QGY38644.1"/>
    </source>
</evidence>
<organism evidence="1 2">
    <name type="scientific">Pseudodesulfovibrio cashew</name>
    <dbReference type="NCBI Taxonomy" id="2678688"/>
    <lineage>
        <taxon>Bacteria</taxon>
        <taxon>Pseudomonadati</taxon>
        <taxon>Thermodesulfobacteriota</taxon>
        <taxon>Desulfovibrionia</taxon>
        <taxon>Desulfovibrionales</taxon>
        <taxon>Desulfovibrionaceae</taxon>
    </lineage>
</organism>
<dbReference type="InterPro" id="IPR027591">
    <property type="entry name" value="CofD-rel_GAK"/>
</dbReference>
<evidence type="ECO:0000313" key="2">
    <source>
        <dbReference type="Proteomes" id="UP000428328"/>
    </source>
</evidence>
<dbReference type="Gene3D" id="3.40.50.10680">
    <property type="entry name" value="CofD-like domains"/>
    <property type="match status" value="1"/>
</dbReference>
<dbReference type="SUPFAM" id="SSF142338">
    <property type="entry name" value="CofD-like"/>
    <property type="match status" value="1"/>
</dbReference>
<dbReference type="PANTHER" id="PTHR31240:SF0">
    <property type="entry name" value="MATERNAL EFFECT EMBRYO ARREST 18"/>
    <property type="match status" value="1"/>
</dbReference>
<gene>
    <name evidence="1" type="ORF">GM415_00300</name>
</gene>
<dbReference type="EMBL" id="CP046400">
    <property type="protein sequence ID" value="QGY38644.1"/>
    <property type="molecule type" value="Genomic_DNA"/>
</dbReference>
<sequence length="394" mass="42838">MRIQVTRKVEIPDPYKLALYRKAPELGPRILFFSGGTALRSTSRKLIRSTHNTVHLITPFDSGGSSAILRKAFAMPAVGDIRNRLMALADQSVQGNPAIFDLFAYRLPKNLGQEKLRAELDQMADGRHKLVRRIPDPMRKIIRNHFHQFLEAMPRDFDLRGASIGNLVLTAGYLTNRRQLDPVIYIFSKLVQVCGTVRPTINKDLHLAVRLEDGSVIVGQHNITGKETAPLASPISDIWLTGGLESDAPVAASIRNKVRERIAGADLICYPPGSFYSSVVANLLPGGVGEAVAANPCPKVFVPGTGRDPEAVGLSVADRAALLRRYLTESGAPEGADILGYVIVDSRNGSYPGGIDRAELDRMGLTVIDCELVTSGSAPDLDERLLSEMLLSLA</sequence>
<accession>A0A6I6JLP2</accession>
<dbReference type="KEGG" id="psel:GM415_00300"/>
<dbReference type="Pfam" id="PF01933">
    <property type="entry name" value="CofD"/>
    <property type="match status" value="1"/>
</dbReference>
<dbReference type="RefSeq" id="WP_158945646.1">
    <property type="nucleotide sequence ID" value="NZ_CP046400.1"/>
</dbReference>
<dbReference type="InterPro" id="IPR038136">
    <property type="entry name" value="CofD-like_dom_sf"/>
</dbReference>
<keyword evidence="2" id="KW-1185">Reference proteome</keyword>
<dbReference type="PANTHER" id="PTHR31240">
    <property type="entry name" value="MATERNAL EFFECT EMBRYO ARREST 18"/>
    <property type="match status" value="1"/>
</dbReference>
<proteinExistence type="predicted"/>
<dbReference type="NCBIfam" id="TIGR04357">
    <property type="entry name" value="CofD_rel_GAK"/>
    <property type="match status" value="1"/>
</dbReference>